<dbReference type="Proteomes" id="UP001232973">
    <property type="component" value="Unassembled WGS sequence"/>
</dbReference>
<feature type="transmembrane region" description="Helical" evidence="1">
    <location>
        <begin position="40"/>
        <end position="58"/>
    </location>
</feature>
<feature type="transmembrane region" description="Helical" evidence="1">
    <location>
        <begin position="120"/>
        <end position="137"/>
    </location>
</feature>
<keyword evidence="3" id="KW-1185">Reference proteome</keyword>
<feature type="transmembrane region" description="Helical" evidence="1">
    <location>
        <begin position="90"/>
        <end position="108"/>
    </location>
</feature>
<evidence type="ECO:0000313" key="2">
    <source>
        <dbReference type="EMBL" id="MDQ0188486.1"/>
    </source>
</evidence>
<evidence type="ECO:0000313" key="3">
    <source>
        <dbReference type="Proteomes" id="UP001232973"/>
    </source>
</evidence>
<reference evidence="2 3" key="1">
    <citation type="submission" date="2023-07" db="EMBL/GenBank/DDBJ databases">
        <title>Genomic Encyclopedia of Type Strains, Phase IV (KMG-IV): sequencing the most valuable type-strain genomes for metagenomic binning, comparative biology and taxonomic classification.</title>
        <authorList>
            <person name="Goeker M."/>
        </authorList>
    </citation>
    <scope>NUCLEOTIDE SEQUENCE [LARGE SCALE GENOMIC DNA]</scope>
    <source>
        <strain evidence="2 3">DSM 4006</strain>
    </source>
</reference>
<keyword evidence="1" id="KW-0472">Membrane</keyword>
<comment type="caution">
    <text evidence="2">The sequence shown here is derived from an EMBL/GenBank/DDBJ whole genome shotgun (WGS) entry which is preliminary data.</text>
</comment>
<organism evidence="2 3">
    <name type="scientific">Alicyclobacillus cycloheptanicus</name>
    <dbReference type="NCBI Taxonomy" id="1457"/>
    <lineage>
        <taxon>Bacteria</taxon>
        <taxon>Bacillati</taxon>
        <taxon>Bacillota</taxon>
        <taxon>Bacilli</taxon>
        <taxon>Bacillales</taxon>
        <taxon>Alicyclobacillaceae</taxon>
        <taxon>Alicyclobacillus</taxon>
    </lineage>
</organism>
<accession>A0ABT9XDV6</accession>
<gene>
    <name evidence="2" type="ORF">J2S03_000290</name>
</gene>
<feature type="transmembrane region" description="Helical" evidence="1">
    <location>
        <begin position="64"/>
        <end position="83"/>
    </location>
</feature>
<proteinExistence type="predicted"/>
<keyword evidence="1" id="KW-1133">Transmembrane helix</keyword>
<sequence>MQSLYPSLLGGMATVFACQVRRQVPFSGPGTDVSPRMMRTLRLVASLACVWVGAYVLYPSSTAGAWAFVGLALGVGAATFAASLHTPRRIALVFWIGFVTWGLRQRANDWLLFAHLPVDWTLPVAACAAALVAVVFTDNLPESLLAMCLSSLPWQLLVQAHQAGWAAGAALLARTWISQMDAFWMGAATTLLFDFAKVCIHRQRAGRKHPGQAVEQTAARLTRRPVMEHNE</sequence>
<protein>
    <submittedName>
        <fullName evidence="2">Uncharacterized protein</fullName>
    </submittedName>
</protein>
<dbReference type="RefSeq" id="WP_274455886.1">
    <property type="nucleotide sequence ID" value="NZ_CP067097.1"/>
</dbReference>
<keyword evidence="1" id="KW-0812">Transmembrane</keyword>
<dbReference type="EMBL" id="JAUSTP010000001">
    <property type="protein sequence ID" value="MDQ0188486.1"/>
    <property type="molecule type" value="Genomic_DNA"/>
</dbReference>
<evidence type="ECO:0000256" key="1">
    <source>
        <dbReference type="SAM" id="Phobius"/>
    </source>
</evidence>
<name>A0ABT9XDV6_9BACL</name>